<dbReference type="InterPro" id="IPR017103">
    <property type="entry name" value="Iontropic_Glu_rcpt_pln"/>
</dbReference>
<dbReference type="FunFam" id="3.40.50.2300:FF:000188">
    <property type="entry name" value="Glutamate receptor"/>
    <property type="match status" value="1"/>
</dbReference>
<dbReference type="Gene3D" id="1.10.287.70">
    <property type="match status" value="1"/>
</dbReference>
<dbReference type="FunFam" id="3.40.190.10:FF:000054">
    <property type="entry name" value="Glutamate receptor"/>
    <property type="match status" value="1"/>
</dbReference>
<comment type="subcellular location">
    <subcellularLocation>
        <location evidence="1">Membrane</location>
        <topology evidence="1">Multi-pass membrane protein</topology>
    </subcellularLocation>
</comment>
<sequence>MSTPTTTTTTTSLPKLFYLLLIISSIIFLFHGNTISAQDDTTNIGAIININSSIGKQEKLSMEIAVQIFNDKPNNKHKISLYVSDSGGYPLQAASAADKLIKEKQAQVIIGMDTWKEAELVTEITTRTQVPTLTFSAPSITPSLTKVRWPFLVRMATNDSLQMQCIASIVGSYGWRRVIAIYEDGGYNTADSGSHTLLSNQLQAVGSEIEHWLAFPSFSTLPDPKDYINKEFEKLTSSKQSRVFIIVGSSLELAIQILTGAKHNGLMENDSVWITTDCVTSQLDTLNSSVMSFMQGIIGIKTHFSKTNPSFINFSTKFRNIFRSTYPEEEKTEPGIYALRAYDTISTISLAIEKSSTNLADNILSTNFNGLTGKVEFKDGELSRATTYEIVNVGEKFCVPLKLWSPDIGFSNYSLNERSTTQERNTNGGGVIGGHGEPMQVLGKQVYWPGGLKRTPLGWVMPSKSKPMRIGIPVNGLEMFVKVMDREKVKNGEEEPEGFCIDLFKEALLLLNYDLPHKFVPFDEPYEKLVDKVYLKEVDAIVGDITILANRSNYVEFTQPYTESDLTMIVPVKKQERDWLFSRPFTGPMWLVLGIVFMYTMFVVWFLEHRHNPELFKGPLKNQLSTAMWFTFSTLFFAHKGSIRSNFTQVVLVVWLFVVFVVTASYEASLTSMLTVQRREPTVTDIDTLRRGNATVGCDGDSFIWNYLEQVLLFNRNNIKNISSEYDYPEEFKSERIQAAFLEQPYARVLLPLYGNDYQVTGPTYRLGGFGFVFPKGSPMARDFSKAFLNLSENGTLNALDRRWFKPFEECSTLQCATEYKSLSLSNFWSIFMLTGLTSAIMLIVYIACLRKKSCRPSVAALSTTTQEVEIVMSTDGDFLSKHNTPGHPQLPTVPEIEMPKTYFGSSDSQTRPLRLAKSLAALRRPVYGNYDQDHIPHST</sequence>
<dbReference type="Pfam" id="PF01094">
    <property type="entry name" value="ANF_receptor"/>
    <property type="match status" value="1"/>
</dbReference>
<evidence type="ECO:0000256" key="9">
    <source>
        <dbReference type="ARBA" id="ARBA00023170"/>
    </source>
</evidence>
<feature type="transmembrane region" description="Helical" evidence="14">
    <location>
        <begin position="828"/>
        <end position="849"/>
    </location>
</feature>
<dbReference type="InterPro" id="IPR028082">
    <property type="entry name" value="Peripla_BP_I"/>
</dbReference>
<proteinExistence type="inferred from homology"/>
<keyword evidence="4 14" id="KW-0812">Transmembrane</keyword>
<evidence type="ECO:0000256" key="7">
    <source>
        <dbReference type="ARBA" id="ARBA00023065"/>
    </source>
</evidence>
<evidence type="ECO:0000256" key="3">
    <source>
        <dbReference type="ARBA" id="ARBA00022448"/>
    </source>
</evidence>
<evidence type="ECO:0000256" key="11">
    <source>
        <dbReference type="ARBA" id="ARBA00023286"/>
    </source>
</evidence>
<dbReference type="Proteomes" id="UP000554482">
    <property type="component" value="Unassembled WGS sequence"/>
</dbReference>
<comment type="caution">
    <text evidence="16">The sequence shown here is derived from an EMBL/GenBank/DDBJ whole genome shotgun (WGS) entry which is preliminary data.</text>
</comment>
<evidence type="ECO:0000256" key="10">
    <source>
        <dbReference type="ARBA" id="ARBA00023180"/>
    </source>
</evidence>
<dbReference type="InterPro" id="IPR001828">
    <property type="entry name" value="ANF_lig-bd_rcpt"/>
</dbReference>
<name>A0A7J6XHJ0_THATH</name>
<evidence type="ECO:0000256" key="4">
    <source>
        <dbReference type="ARBA" id="ARBA00022692"/>
    </source>
</evidence>
<dbReference type="OrthoDB" id="5984008at2759"/>
<dbReference type="PIRSF" id="PIRSF037090">
    <property type="entry name" value="Iontro_Glu-like_rcpt_pln"/>
    <property type="match status" value="1"/>
</dbReference>
<dbReference type="SUPFAM" id="SSF53850">
    <property type="entry name" value="Periplasmic binding protein-like II"/>
    <property type="match status" value="1"/>
</dbReference>
<feature type="domain" description="Ionotropic glutamate receptor C-terminal" evidence="15">
    <location>
        <begin position="469"/>
        <end position="807"/>
    </location>
</feature>
<keyword evidence="10" id="KW-0325">Glycoprotein</keyword>
<evidence type="ECO:0000256" key="5">
    <source>
        <dbReference type="ARBA" id="ARBA00022729"/>
    </source>
</evidence>
<dbReference type="EMBL" id="JABWDY010000234">
    <property type="protein sequence ID" value="KAF5208262.1"/>
    <property type="molecule type" value="Genomic_DNA"/>
</dbReference>
<dbReference type="SUPFAM" id="SSF53822">
    <property type="entry name" value="Periplasmic binding protein-like I"/>
    <property type="match status" value="1"/>
</dbReference>
<evidence type="ECO:0000256" key="8">
    <source>
        <dbReference type="ARBA" id="ARBA00023136"/>
    </source>
</evidence>
<dbReference type="InterPro" id="IPR044440">
    <property type="entry name" value="GABAb_receptor_plant_PBP1"/>
</dbReference>
<protein>
    <recommendedName>
        <fullName evidence="13">Glutamate receptor</fullName>
    </recommendedName>
</protein>
<evidence type="ECO:0000313" key="17">
    <source>
        <dbReference type="Proteomes" id="UP000554482"/>
    </source>
</evidence>
<keyword evidence="9 13" id="KW-0675">Receptor</keyword>
<organism evidence="16 17">
    <name type="scientific">Thalictrum thalictroides</name>
    <name type="common">Rue-anemone</name>
    <name type="synonym">Anemone thalictroides</name>
    <dbReference type="NCBI Taxonomy" id="46969"/>
    <lineage>
        <taxon>Eukaryota</taxon>
        <taxon>Viridiplantae</taxon>
        <taxon>Streptophyta</taxon>
        <taxon>Embryophyta</taxon>
        <taxon>Tracheophyta</taxon>
        <taxon>Spermatophyta</taxon>
        <taxon>Magnoliopsida</taxon>
        <taxon>Ranunculales</taxon>
        <taxon>Ranunculaceae</taxon>
        <taxon>Thalictroideae</taxon>
        <taxon>Thalictrum</taxon>
    </lineage>
</organism>
<keyword evidence="12 13" id="KW-0407">Ion channel</keyword>
<keyword evidence="11 13" id="KW-1071">Ligand-gated ion channel</keyword>
<evidence type="ECO:0000256" key="12">
    <source>
        <dbReference type="ARBA" id="ARBA00023303"/>
    </source>
</evidence>
<evidence type="ECO:0000256" key="13">
    <source>
        <dbReference type="PIRNR" id="PIRNR037090"/>
    </source>
</evidence>
<feature type="transmembrane region" description="Helical" evidence="14">
    <location>
        <begin position="650"/>
        <end position="666"/>
    </location>
</feature>
<dbReference type="SMART" id="SM00079">
    <property type="entry name" value="PBPe"/>
    <property type="match status" value="1"/>
</dbReference>
<dbReference type="AlphaFoldDB" id="A0A7J6XHJ0"/>
<dbReference type="InterPro" id="IPR019594">
    <property type="entry name" value="Glu/Gly-bd"/>
</dbReference>
<evidence type="ECO:0000256" key="14">
    <source>
        <dbReference type="SAM" id="Phobius"/>
    </source>
</evidence>
<evidence type="ECO:0000256" key="6">
    <source>
        <dbReference type="ARBA" id="ARBA00022989"/>
    </source>
</evidence>
<feature type="transmembrane region" description="Helical" evidence="14">
    <location>
        <begin position="12"/>
        <end position="30"/>
    </location>
</feature>
<keyword evidence="8 13" id="KW-0472">Membrane</keyword>
<evidence type="ECO:0000256" key="2">
    <source>
        <dbReference type="ARBA" id="ARBA00008685"/>
    </source>
</evidence>
<dbReference type="FunFam" id="1.10.287.70:FF:000172">
    <property type="entry name" value="Glutamate receptor"/>
    <property type="match status" value="1"/>
</dbReference>
<reference evidence="16 17" key="1">
    <citation type="submission" date="2020-06" db="EMBL/GenBank/DDBJ databases">
        <title>Transcriptomic and genomic resources for Thalictrum thalictroides and T. hernandezii: Facilitating candidate gene discovery in an emerging model plant lineage.</title>
        <authorList>
            <person name="Arias T."/>
            <person name="Riano-Pachon D.M."/>
            <person name="Di Stilio V.S."/>
        </authorList>
    </citation>
    <scope>NUCLEOTIDE SEQUENCE [LARGE SCALE GENOMIC DNA]</scope>
    <source>
        <strain evidence="17">cv. WT478/WT964</strain>
        <tissue evidence="16">Leaves</tissue>
    </source>
</reference>
<evidence type="ECO:0000256" key="1">
    <source>
        <dbReference type="ARBA" id="ARBA00004141"/>
    </source>
</evidence>
<dbReference type="GO" id="GO:0015276">
    <property type="term" value="F:ligand-gated monoatomic ion channel activity"/>
    <property type="evidence" value="ECO:0007669"/>
    <property type="project" value="InterPro"/>
</dbReference>
<dbReference type="CDD" id="cd13686">
    <property type="entry name" value="GluR_Plant"/>
    <property type="match status" value="1"/>
</dbReference>
<keyword evidence="3 13" id="KW-0813">Transport</keyword>
<keyword evidence="5" id="KW-0732">Signal</keyword>
<dbReference type="Gene3D" id="3.40.50.2300">
    <property type="match status" value="2"/>
</dbReference>
<dbReference type="PANTHER" id="PTHR18966">
    <property type="entry name" value="IONOTROPIC GLUTAMATE RECEPTOR"/>
    <property type="match status" value="1"/>
</dbReference>
<keyword evidence="17" id="KW-1185">Reference proteome</keyword>
<dbReference type="InterPro" id="IPR001320">
    <property type="entry name" value="Iontro_rcpt_C"/>
</dbReference>
<dbReference type="CDD" id="cd19990">
    <property type="entry name" value="PBP1_GABAb_receptor_plant"/>
    <property type="match status" value="1"/>
</dbReference>
<comment type="function">
    <text evidence="13">Glutamate-gated receptor that probably acts as non-selective cation channel.</text>
</comment>
<evidence type="ECO:0000313" key="16">
    <source>
        <dbReference type="EMBL" id="KAF5208262.1"/>
    </source>
</evidence>
<dbReference type="InterPro" id="IPR015683">
    <property type="entry name" value="Ionotropic_Glu_rcpt"/>
</dbReference>
<comment type="similarity">
    <text evidence="2 13">Belongs to the glutamate-gated ion channel (TC 1.A.10.1) family.</text>
</comment>
<evidence type="ECO:0000259" key="15">
    <source>
        <dbReference type="SMART" id="SM00079"/>
    </source>
</evidence>
<feature type="transmembrane region" description="Helical" evidence="14">
    <location>
        <begin position="589"/>
        <end position="607"/>
    </location>
</feature>
<keyword evidence="7 13" id="KW-0406">Ion transport</keyword>
<dbReference type="Pfam" id="PF00060">
    <property type="entry name" value="Lig_chan"/>
    <property type="match status" value="1"/>
</dbReference>
<dbReference type="Gene3D" id="3.40.190.10">
    <property type="entry name" value="Periplasmic binding protein-like II"/>
    <property type="match status" value="2"/>
</dbReference>
<gene>
    <name evidence="16" type="ORF">FRX31_002152</name>
</gene>
<dbReference type="Pfam" id="PF10613">
    <property type="entry name" value="Lig_chan-Glu_bd"/>
    <property type="match status" value="1"/>
</dbReference>
<keyword evidence="6 14" id="KW-1133">Transmembrane helix</keyword>
<dbReference type="GO" id="GO:0016020">
    <property type="term" value="C:membrane"/>
    <property type="evidence" value="ECO:0007669"/>
    <property type="project" value="UniProtKB-SubCell"/>
</dbReference>
<accession>A0A7J6XHJ0</accession>